<dbReference type="CDD" id="cd03132">
    <property type="entry name" value="GATase1_catalase"/>
    <property type="match status" value="1"/>
</dbReference>
<dbReference type="EC" id="1.11.1.6" evidence="3 10"/>
<evidence type="ECO:0000256" key="2">
    <source>
        <dbReference type="ARBA" id="ARBA00010660"/>
    </source>
</evidence>
<proteinExistence type="inferred from homology"/>
<evidence type="ECO:0000256" key="5">
    <source>
        <dbReference type="ARBA" id="ARBA00022617"/>
    </source>
</evidence>
<dbReference type="Gene3D" id="1.20.1370.20">
    <property type="match status" value="1"/>
</dbReference>
<dbReference type="EMBL" id="BAABJO010000026">
    <property type="protein sequence ID" value="GAA5132864.1"/>
    <property type="molecule type" value="Genomic_DNA"/>
</dbReference>
<evidence type="ECO:0000256" key="12">
    <source>
        <dbReference type="SAM" id="MobiDB-lite"/>
    </source>
</evidence>
<evidence type="ECO:0000256" key="11">
    <source>
        <dbReference type="RuleBase" id="RU000498"/>
    </source>
</evidence>
<comment type="catalytic activity">
    <reaction evidence="10 11">
        <text>2 H2O2 = O2 + 2 H2O</text>
        <dbReference type="Rhea" id="RHEA:20309"/>
        <dbReference type="ChEBI" id="CHEBI:15377"/>
        <dbReference type="ChEBI" id="CHEBI:15379"/>
        <dbReference type="ChEBI" id="CHEBI:16240"/>
        <dbReference type="EC" id="1.11.1.6"/>
    </reaction>
</comment>
<dbReference type="CDD" id="cd08155">
    <property type="entry name" value="catalase_clade_2"/>
    <property type="match status" value="1"/>
</dbReference>
<gene>
    <name evidence="14" type="ORF">GCM10023320_58180</name>
</gene>
<evidence type="ECO:0000256" key="10">
    <source>
        <dbReference type="PIRNR" id="PIRNR038927"/>
    </source>
</evidence>
<accession>A0ABP9NRY9</accession>
<dbReference type="Pfam" id="PF01965">
    <property type="entry name" value="DJ-1_PfpI"/>
    <property type="match status" value="1"/>
</dbReference>
<dbReference type="PIRSF" id="PIRSF038927">
    <property type="entry name" value="Catalase_clade2"/>
    <property type="match status" value="1"/>
</dbReference>
<dbReference type="Gene3D" id="2.40.180.10">
    <property type="entry name" value="Catalase core domain"/>
    <property type="match status" value="1"/>
</dbReference>
<dbReference type="InterPro" id="IPR020835">
    <property type="entry name" value="Catalase_sf"/>
</dbReference>
<dbReference type="PROSITE" id="PS00437">
    <property type="entry name" value="CATALASE_1"/>
    <property type="match status" value="1"/>
</dbReference>
<dbReference type="RefSeq" id="WP_345609192.1">
    <property type="nucleotide sequence ID" value="NZ_BAABJO010000026.1"/>
</dbReference>
<evidence type="ECO:0000313" key="15">
    <source>
        <dbReference type="Proteomes" id="UP001500804"/>
    </source>
</evidence>
<evidence type="ECO:0000256" key="1">
    <source>
        <dbReference type="ARBA" id="ARBA00001971"/>
    </source>
</evidence>
<protein>
    <recommendedName>
        <fullName evidence="3 10">Catalase</fullName>
        <ecNumber evidence="3 10">1.11.1.6</ecNumber>
    </recommendedName>
</protein>
<reference evidence="15" key="1">
    <citation type="journal article" date="2019" name="Int. J. Syst. Evol. Microbiol.">
        <title>The Global Catalogue of Microorganisms (GCM) 10K type strain sequencing project: providing services to taxonomists for standard genome sequencing and annotation.</title>
        <authorList>
            <consortium name="The Broad Institute Genomics Platform"/>
            <consortium name="The Broad Institute Genome Sequencing Center for Infectious Disease"/>
            <person name="Wu L."/>
            <person name="Ma J."/>
        </authorList>
    </citation>
    <scope>NUCLEOTIDE SEQUENCE [LARGE SCALE GENOMIC DNA]</scope>
    <source>
        <strain evidence="15">JCM 18302</strain>
    </source>
</reference>
<dbReference type="InterPro" id="IPR002818">
    <property type="entry name" value="DJ-1/PfpI"/>
</dbReference>
<dbReference type="InterPro" id="IPR029062">
    <property type="entry name" value="Class_I_gatase-like"/>
</dbReference>
<keyword evidence="4 10" id="KW-0575">Peroxidase</keyword>
<comment type="cofactor">
    <cofactor evidence="1 10">
        <name>heme</name>
        <dbReference type="ChEBI" id="CHEBI:30413"/>
    </cofactor>
</comment>
<dbReference type="InterPro" id="IPR010582">
    <property type="entry name" value="Catalase_immune_responsive"/>
</dbReference>
<dbReference type="SMART" id="SM01060">
    <property type="entry name" value="Catalase"/>
    <property type="match status" value="1"/>
</dbReference>
<organism evidence="14 15">
    <name type="scientific">Pseudonocardia adelaidensis</name>
    <dbReference type="NCBI Taxonomy" id="648754"/>
    <lineage>
        <taxon>Bacteria</taxon>
        <taxon>Bacillati</taxon>
        <taxon>Actinomycetota</taxon>
        <taxon>Actinomycetes</taxon>
        <taxon>Pseudonocardiales</taxon>
        <taxon>Pseudonocardiaceae</taxon>
        <taxon>Pseudonocardia</taxon>
    </lineage>
</organism>
<keyword evidence="15" id="KW-1185">Reference proteome</keyword>
<dbReference type="SUPFAM" id="SSF52317">
    <property type="entry name" value="Class I glutamine amidotransferase-like"/>
    <property type="match status" value="1"/>
</dbReference>
<comment type="similarity">
    <text evidence="2">Belongs to the catalase family. HPII subfamily.</text>
</comment>
<feature type="compositionally biased region" description="Polar residues" evidence="12">
    <location>
        <begin position="519"/>
        <end position="533"/>
    </location>
</feature>
<feature type="region of interest" description="Disordered" evidence="12">
    <location>
        <begin position="1"/>
        <end position="31"/>
    </location>
</feature>
<dbReference type="Pfam" id="PF06628">
    <property type="entry name" value="Catalase-rel"/>
    <property type="match status" value="1"/>
</dbReference>
<dbReference type="SUPFAM" id="SSF56634">
    <property type="entry name" value="Heme-dependent catalase-like"/>
    <property type="match status" value="1"/>
</dbReference>
<evidence type="ECO:0000256" key="6">
    <source>
        <dbReference type="ARBA" id="ARBA00022723"/>
    </source>
</evidence>
<feature type="region of interest" description="Disordered" evidence="12">
    <location>
        <begin position="507"/>
        <end position="533"/>
    </location>
</feature>
<keyword evidence="8 10" id="KW-0408">Iron</keyword>
<evidence type="ECO:0000259" key="13">
    <source>
        <dbReference type="SMART" id="SM01060"/>
    </source>
</evidence>
<dbReference type="InterPro" id="IPR041399">
    <property type="entry name" value="Catalase_large_C"/>
</dbReference>
<name>A0ABP9NRY9_9PSEU</name>
<keyword evidence="9 10" id="KW-0376">Hydrogen peroxide</keyword>
<evidence type="ECO:0000256" key="7">
    <source>
        <dbReference type="ARBA" id="ARBA00023002"/>
    </source>
</evidence>
<evidence type="ECO:0000256" key="9">
    <source>
        <dbReference type="ARBA" id="ARBA00023324"/>
    </source>
</evidence>
<comment type="caution">
    <text evidence="14">The sequence shown here is derived from an EMBL/GenBank/DDBJ whole genome shotgun (WGS) entry which is preliminary data.</text>
</comment>
<feature type="domain" description="Catalase core" evidence="13">
    <location>
        <begin position="28"/>
        <end position="417"/>
    </location>
</feature>
<dbReference type="InterPro" id="IPR011614">
    <property type="entry name" value="Catalase_core"/>
</dbReference>
<keyword evidence="6 10" id="KW-0479">Metal-binding</keyword>
<dbReference type="PROSITE" id="PS51402">
    <property type="entry name" value="CATALASE_3"/>
    <property type="match status" value="1"/>
</dbReference>
<dbReference type="InterPro" id="IPR018028">
    <property type="entry name" value="Catalase"/>
</dbReference>
<dbReference type="Pfam" id="PF00199">
    <property type="entry name" value="Catalase"/>
    <property type="match status" value="1"/>
</dbReference>
<dbReference type="Proteomes" id="UP001500804">
    <property type="component" value="Unassembled WGS sequence"/>
</dbReference>
<dbReference type="InterPro" id="IPR024708">
    <property type="entry name" value="Catalase_AS"/>
</dbReference>
<evidence type="ECO:0000256" key="8">
    <source>
        <dbReference type="ARBA" id="ARBA00023004"/>
    </source>
</evidence>
<sequence length="705" mass="77369">MAEQARGGEGKQRQLDGVRVDDTGTALTTQQGVRVDHTDDSLAVGERGPTLLEDFHAREKITHFDHERIPERVVHARGAGAYGTFRPFDDSLAEYTVARFLTDPSVSTPVFVRFSTVAGSRGSADTVRDVRGFATKFYTTEGNYDLVGNNMPVFFIHDGIKFPDFVHAVKPEPHNEIPQAQSAHDTLWDFVSLQPETMHMMMWLMSDRAIPRSYRMMQGFGVHTFRLVNAEGRGTFVKFHWKPVLGTHSLEWDECQKIAGKDPDFNRRDLWESIETGAFPEYELGVQLVPESDEHSFDFDLLDPTKIIPEEEVPVRPVGTMVLDRNPDNFFAETEQVAFHTANVVPGIDFTNDPLLQMRNFSYLDTQLIRLGGPNFAHIPVNRPLAEVHTDQRDGFQQQRIHQGRTAYHKNTLGGGCPAIADEGVFRHYQEKVDGHKIRKRAASFQDYYSQATLFWNSMSDWEREHIVAAFRFELGHCDHMHVREAVVEQLSHVDHDLATRVAEGVGVKPPPAEATPNHGRSSPALSQANTAKETIRSRKVAVLVADGVEGGPVTALTDTLRAQGAIPELLGPTDGSVRTAGGHDLPVDRALPTMASVLYDAVVVPGGVTAVSTLSADGYAVHFVAEAVKHAKAVAAIGDGTRLLDRAVVGAVRVASDGDGVVADHGVVSAASGGEQLPAGFLDAFTAAIAEHRAWDRPRAGIPA</sequence>
<keyword evidence="7 10" id="KW-0560">Oxidoreductase</keyword>
<dbReference type="PRINTS" id="PR00067">
    <property type="entry name" value="CATALASE"/>
</dbReference>
<dbReference type="InterPro" id="IPR024712">
    <property type="entry name" value="Catalase_clade2"/>
</dbReference>
<feature type="compositionally biased region" description="Basic and acidic residues" evidence="12">
    <location>
        <begin position="1"/>
        <end position="22"/>
    </location>
</feature>
<dbReference type="Gene3D" id="3.40.50.880">
    <property type="match status" value="1"/>
</dbReference>
<evidence type="ECO:0000256" key="3">
    <source>
        <dbReference type="ARBA" id="ARBA00012314"/>
    </source>
</evidence>
<dbReference type="InterPro" id="IPR002226">
    <property type="entry name" value="Catalase_haem_BS"/>
</dbReference>
<dbReference type="PANTHER" id="PTHR42821:SF1">
    <property type="entry name" value="CATALASE-B"/>
    <property type="match status" value="1"/>
</dbReference>
<dbReference type="PROSITE" id="PS00438">
    <property type="entry name" value="CATALASE_2"/>
    <property type="match status" value="1"/>
</dbReference>
<evidence type="ECO:0000256" key="4">
    <source>
        <dbReference type="ARBA" id="ARBA00022559"/>
    </source>
</evidence>
<keyword evidence="5 10" id="KW-0349">Heme</keyword>
<evidence type="ECO:0000313" key="14">
    <source>
        <dbReference type="EMBL" id="GAA5132864.1"/>
    </source>
</evidence>
<dbReference type="PANTHER" id="PTHR42821">
    <property type="entry name" value="CATALASE"/>
    <property type="match status" value="1"/>
</dbReference>
<dbReference type="InterPro" id="IPR043156">
    <property type="entry name" value="Catalase_clade2_helical"/>
</dbReference>
<comment type="function">
    <text evidence="10">Decomposes hydrogen peroxide into water and oxygen; serves to protect cells from the toxic effects of hydrogen peroxide.</text>
</comment>